<sequence length="110" mass="12590">MLQQIKLRVDTLCNRDVDLGNDSSTARLEAQQSSRALSEISGKLDAQQKYAEGLERDVIMLELKLKVLDACCSTKRRIDDFVSQTSHSQLFLNLRNSIHEYLYKLEARDS</sequence>
<name>W2J6G2_PHYNI</name>
<gene>
    <name evidence="1" type="ORF">L916_07775</name>
</gene>
<accession>W2J6G2</accession>
<dbReference type="VEuPathDB" id="FungiDB:PPTG_24797"/>
<proteinExistence type="predicted"/>
<dbReference type="AlphaFoldDB" id="W2J6G2"/>
<evidence type="ECO:0000313" key="1">
    <source>
        <dbReference type="EMBL" id="ETL41183.1"/>
    </source>
</evidence>
<protein>
    <submittedName>
        <fullName evidence="1">Uncharacterized protein</fullName>
    </submittedName>
</protein>
<dbReference type="Proteomes" id="UP000053864">
    <property type="component" value="Unassembled WGS sequence"/>
</dbReference>
<evidence type="ECO:0000313" key="2">
    <source>
        <dbReference type="Proteomes" id="UP000053864"/>
    </source>
</evidence>
<dbReference type="EMBL" id="KI672688">
    <property type="protein sequence ID" value="ETL41183.1"/>
    <property type="molecule type" value="Genomic_DNA"/>
</dbReference>
<organism evidence="1 2">
    <name type="scientific">Phytophthora nicotianae</name>
    <name type="common">Potato buckeye rot agent</name>
    <name type="synonym">Phytophthora parasitica</name>
    <dbReference type="NCBI Taxonomy" id="4792"/>
    <lineage>
        <taxon>Eukaryota</taxon>
        <taxon>Sar</taxon>
        <taxon>Stramenopiles</taxon>
        <taxon>Oomycota</taxon>
        <taxon>Peronosporomycetes</taxon>
        <taxon>Peronosporales</taxon>
        <taxon>Peronosporaceae</taxon>
        <taxon>Phytophthora</taxon>
    </lineage>
</organism>
<reference evidence="1 2" key="1">
    <citation type="submission" date="2013-11" db="EMBL/GenBank/DDBJ databases">
        <title>The Genome Sequence of Phytophthora parasitica CJ05E6.</title>
        <authorList>
            <consortium name="The Broad Institute Genomics Platform"/>
            <person name="Russ C."/>
            <person name="Tyler B."/>
            <person name="Panabieres F."/>
            <person name="Shan W."/>
            <person name="Tripathy S."/>
            <person name="Grunwald N."/>
            <person name="Machado M."/>
            <person name="Johnson C.S."/>
            <person name="Arredondo F."/>
            <person name="Hong C."/>
            <person name="Coffey M."/>
            <person name="Young S.K."/>
            <person name="Zeng Q."/>
            <person name="Gargeya S."/>
            <person name="Fitzgerald M."/>
            <person name="Abouelleil A."/>
            <person name="Alvarado L."/>
            <person name="Chapman S.B."/>
            <person name="Gainer-Dewar J."/>
            <person name="Goldberg J."/>
            <person name="Griggs A."/>
            <person name="Gujja S."/>
            <person name="Hansen M."/>
            <person name="Howarth C."/>
            <person name="Imamovic A."/>
            <person name="Ireland A."/>
            <person name="Larimer J."/>
            <person name="McCowan C."/>
            <person name="Murphy C."/>
            <person name="Pearson M."/>
            <person name="Poon T.W."/>
            <person name="Priest M."/>
            <person name="Roberts A."/>
            <person name="Saif S."/>
            <person name="Shea T."/>
            <person name="Sykes S."/>
            <person name="Wortman J."/>
            <person name="Nusbaum C."/>
            <person name="Birren B."/>
        </authorList>
    </citation>
    <scope>NUCLEOTIDE SEQUENCE [LARGE SCALE GENOMIC DNA]</scope>
    <source>
        <strain evidence="1 2">CJ05E6</strain>
    </source>
</reference>